<evidence type="ECO:0000259" key="1">
    <source>
        <dbReference type="Pfam" id="PF10108"/>
    </source>
</evidence>
<dbReference type="EMBL" id="JACWMW010000005">
    <property type="protein sequence ID" value="MBD1387343.1"/>
    <property type="molecule type" value="Genomic_DNA"/>
</dbReference>
<dbReference type="InterPro" id="IPR012337">
    <property type="entry name" value="RNaseH-like_sf"/>
</dbReference>
<dbReference type="RefSeq" id="WP_191177193.1">
    <property type="nucleotide sequence ID" value="NZ_JACWMW010000005.1"/>
</dbReference>
<protein>
    <submittedName>
        <fullName evidence="2">3'-5' exonuclease</fullName>
    </submittedName>
</protein>
<name>A0ABR7X9T3_9SPHI</name>
<keyword evidence="2" id="KW-0269">Exonuclease</keyword>
<dbReference type="SUPFAM" id="SSF53098">
    <property type="entry name" value="Ribonuclease H-like"/>
    <property type="match status" value="1"/>
</dbReference>
<dbReference type="CDD" id="cd05782">
    <property type="entry name" value="DNA_polB_like1_exo"/>
    <property type="match status" value="1"/>
</dbReference>
<organism evidence="2 3">
    <name type="scientific">Mucilaginibacter rigui</name>
    <dbReference type="NCBI Taxonomy" id="534635"/>
    <lineage>
        <taxon>Bacteria</taxon>
        <taxon>Pseudomonadati</taxon>
        <taxon>Bacteroidota</taxon>
        <taxon>Sphingobacteriia</taxon>
        <taxon>Sphingobacteriales</taxon>
        <taxon>Sphingobacteriaceae</taxon>
        <taxon>Mucilaginibacter</taxon>
    </lineage>
</organism>
<gene>
    <name evidence="2" type="ORF">IDJ75_18790</name>
</gene>
<reference evidence="2 3" key="1">
    <citation type="submission" date="2020-09" db="EMBL/GenBank/DDBJ databases">
        <title>Novel species of Mucilaginibacter isolated from a glacier on the Tibetan Plateau.</title>
        <authorList>
            <person name="Liu Q."/>
            <person name="Xin Y.-H."/>
        </authorList>
    </citation>
    <scope>NUCLEOTIDE SEQUENCE [LARGE SCALE GENOMIC DNA]</scope>
    <source>
        <strain evidence="2 3">CGMCC 1.13878</strain>
    </source>
</reference>
<keyword evidence="3" id="KW-1185">Reference proteome</keyword>
<proteinExistence type="predicted"/>
<dbReference type="Gene3D" id="3.30.420.10">
    <property type="entry name" value="Ribonuclease H-like superfamily/Ribonuclease H"/>
    <property type="match status" value="1"/>
</dbReference>
<feature type="domain" description="Predicted 3'-5' exonuclease PolB-like" evidence="1">
    <location>
        <begin position="61"/>
        <end position="221"/>
    </location>
</feature>
<dbReference type="Pfam" id="PF10108">
    <property type="entry name" value="DNA_pol_B_exo2"/>
    <property type="match status" value="1"/>
</dbReference>
<dbReference type="GO" id="GO:0004527">
    <property type="term" value="F:exonuclease activity"/>
    <property type="evidence" value="ECO:0007669"/>
    <property type="project" value="UniProtKB-KW"/>
</dbReference>
<sequence>MLEQYDLSNLMVLDIETVPQYPTYAEVPGHMQELWAQKTRNVRNEETAEAFYERAGIWAEFGKIVCISVGIFTNSGGNHPGLRVKSFAGHDEKELLEDFSRMLSGQPLSLILCAHNGKEFDLPYICRRMLINSVPFPPHLQIQGKKPWEIPHLDTMELWKFGDYKNYTSLSLLTAIFNIPTPKDDIDGSQVGHVYWVDDALERICTYCQKDVIATAQLIRRYRGESLIEDEYVTVV</sequence>
<evidence type="ECO:0000313" key="2">
    <source>
        <dbReference type="EMBL" id="MBD1387343.1"/>
    </source>
</evidence>
<keyword evidence="2" id="KW-0378">Hydrolase</keyword>
<dbReference type="Proteomes" id="UP000618754">
    <property type="component" value="Unassembled WGS sequence"/>
</dbReference>
<comment type="caution">
    <text evidence="2">The sequence shown here is derived from an EMBL/GenBank/DDBJ whole genome shotgun (WGS) entry which is preliminary data.</text>
</comment>
<evidence type="ECO:0000313" key="3">
    <source>
        <dbReference type="Proteomes" id="UP000618754"/>
    </source>
</evidence>
<accession>A0ABR7X9T3</accession>
<dbReference type="InterPro" id="IPR019288">
    <property type="entry name" value="3'-5'_exonuclease_PolB-like"/>
</dbReference>
<keyword evidence="2" id="KW-0540">Nuclease</keyword>
<dbReference type="InterPro" id="IPR036397">
    <property type="entry name" value="RNaseH_sf"/>
</dbReference>